<dbReference type="SUPFAM" id="SSF48403">
    <property type="entry name" value="Ankyrin repeat"/>
    <property type="match status" value="1"/>
</dbReference>
<dbReference type="Proteomes" id="UP000664056">
    <property type="component" value="Unassembled WGS sequence"/>
</dbReference>
<evidence type="ECO:0000313" key="5">
    <source>
        <dbReference type="Proteomes" id="UP000664056"/>
    </source>
</evidence>
<sequence>MKRFTHIILFCSVTIYSTFAISSDTDTVQEDLYQSLIGLFFDATRIGNGEVINEFLDAGFPINQRNYQSYTALMVAAYQGQREIVQLLLARGANACLQDKRGNTALMGALLKREIGIAKDLYQADCPSDLLNKAGLDLKQFAEIYGQSEVLKSLAKQQPITSISSGGK</sequence>
<evidence type="ECO:0000256" key="2">
    <source>
        <dbReference type="ARBA" id="ARBA00023043"/>
    </source>
</evidence>
<reference evidence="4" key="1">
    <citation type="submission" date="2021-03" db="EMBL/GenBank/DDBJ databases">
        <title>Study of the foodborne Vibrio vulnificus isolates from China.</title>
        <authorList>
            <person name="Zheng Z."/>
            <person name="Ye L."/>
        </authorList>
    </citation>
    <scope>NUCLEOTIDE SEQUENCE</scope>
    <source>
        <strain evidence="4">Vv1582</strain>
    </source>
</reference>
<organism evidence="4 5">
    <name type="scientific">Vibrio vulnificus</name>
    <dbReference type="NCBI Taxonomy" id="672"/>
    <lineage>
        <taxon>Bacteria</taxon>
        <taxon>Pseudomonadati</taxon>
        <taxon>Pseudomonadota</taxon>
        <taxon>Gammaproteobacteria</taxon>
        <taxon>Vibrionales</taxon>
        <taxon>Vibrionaceae</taxon>
        <taxon>Vibrio</taxon>
    </lineage>
</organism>
<comment type="caution">
    <text evidence="4">The sequence shown here is derived from an EMBL/GenBank/DDBJ whole genome shotgun (WGS) entry which is preliminary data.</text>
</comment>
<dbReference type="InterPro" id="IPR002110">
    <property type="entry name" value="Ankyrin_rpt"/>
</dbReference>
<evidence type="ECO:0000313" key="4">
    <source>
        <dbReference type="EMBL" id="MBN8123339.1"/>
    </source>
</evidence>
<proteinExistence type="predicted"/>
<dbReference type="PANTHER" id="PTHR24123">
    <property type="entry name" value="ANKYRIN REPEAT-CONTAINING"/>
    <property type="match status" value="1"/>
</dbReference>
<dbReference type="SMART" id="SM00248">
    <property type="entry name" value="ANK"/>
    <property type="match status" value="3"/>
</dbReference>
<keyword evidence="1" id="KW-0677">Repeat</keyword>
<dbReference type="Pfam" id="PF12796">
    <property type="entry name" value="Ank_2"/>
    <property type="match status" value="1"/>
</dbReference>
<dbReference type="PROSITE" id="PS50088">
    <property type="entry name" value="ANK_REPEAT"/>
    <property type="match status" value="1"/>
</dbReference>
<accession>A0AAW4HG80</accession>
<evidence type="ECO:0000256" key="1">
    <source>
        <dbReference type="ARBA" id="ARBA00022737"/>
    </source>
</evidence>
<dbReference type="AlphaFoldDB" id="A0AAW4HG80"/>
<evidence type="ECO:0000256" key="3">
    <source>
        <dbReference type="PROSITE-ProRule" id="PRU00023"/>
    </source>
</evidence>
<dbReference type="RefSeq" id="WP_072599660.1">
    <property type="nucleotide sequence ID" value="NZ_JAFKOQ010000012.1"/>
</dbReference>
<dbReference type="InterPro" id="IPR051165">
    <property type="entry name" value="Multifunctional_ANK_Repeat"/>
</dbReference>
<dbReference type="PANTHER" id="PTHR24123:SF33">
    <property type="entry name" value="PROTEIN HOS4"/>
    <property type="match status" value="1"/>
</dbReference>
<feature type="repeat" description="ANK" evidence="3">
    <location>
        <begin position="68"/>
        <end position="100"/>
    </location>
</feature>
<dbReference type="PROSITE" id="PS50297">
    <property type="entry name" value="ANK_REP_REGION"/>
    <property type="match status" value="1"/>
</dbReference>
<dbReference type="EMBL" id="JAFKOQ010000012">
    <property type="protein sequence ID" value="MBN8123339.1"/>
    <property type="molecule type" value="Genomic_DNA"/>
</dbReference>
<dbReference type="Gene3D" id="1.25.40.20">
    <property type="entry name" value="Ankyrin repeat-containing domain"/>
    <property type="match status" value="1"/>
</dbReference>
<name>A0AAW4HG80_VIBVL</name>
<protein>
    <submittedName>
        <fullName evidence="4">Ankyrin repeat domain-containing protein</fullName>
    </submittedName>
</protein>
<keyword evidence="2 3" id="KW-0040">ANK repeat</keyword>
<gene>
    <name evidence="4" type="ORF">J0J18_16455</name>
</gene>
<dbReference type="InterPro" id="IPR036770">
    <property type="entry name" value="Ankyrin_rpt-contain_sf"/>
</dbReference>